<gene>
    <name evidence="1" type="ORF">MSAN_01384900</name>
</gene>
<dbReference type="Proteomes" id="UP000623467">
    <property type="component" value="Unassembled WGS sequence"/>
</dbReference>
<dbReference type="EMBL" id="JACAZH010000011">
    <property type="protein sequence ID" value="KAF7354711.1"/>
    <property type="molecule type" value="Genomic_DNA"/>
</dbReference>
<proteinExistence type="predicted"/>
<accession>A0A8H6YA99</accession>
<sequence>MCTPRTSTGTVILAPITPIQRRLNVAKAILFECQTAAARNRNSMEVAVCPNRTLTPRTCCKASQSLTAATICIFEFSPYIRYLKDNVFTLKDEGRENITQADLDRKYTTVGKPMRCLNNNAQSFPRFNAMSHICEALAPSVPAKRYRDTSNAFATAGSKNARGVKGLGSSVVLAICSKLEPDVLWLIYPEDSS</sequence>
<comment type="caution">
    <text evidence="1">The sequence shown here is derived from an EMBL/GenBank/DDBJ whole genome shotgun (WGS) entry which is preliminary data.</text>
</comment>
<name>A0A8H6YA99_9AGAR</name>
<reference evidence="1" key="1">
    <citation type="submission" date="2020-05" db="EMBL/GenBank/DDBJ databases">
        <title>Mycena genomes resolve the evolution of fungal bioluminescence.</title>
        <authorList>
            <person name="Tsai I.J."/>
        </authorList>
    </citation>
    <scope>NUCLEOTIDE SEQUENCE</scope>
    <source>
        <strain evidence="1">160909Yilan</strain>
    </source>
</reference>
<dbReference type="AlphaFoldDB" id="A0A8H6YA99"/>
<protein>
    <submittedName>
        <fullName evidence="1">Uncharacterized protein</fullName>
    </submittedName>
</protein>
<organism evidence="1 2">
    <name type="scientific">Mycena sanguinolenta</name>
    <dbReference type="NCBI Taxonomy" id="230812"/>
    <lineage>
        <taxon>Eukaryota</taxon>
        <taxon>Fungi</taxon>
        <taxon>Dikarya</taxon>
        <taxon>Basidiomycota</taxon>
        <taxon>Agaricomycotina</taxon>
        <taxon>Agaricomycetes</taxon>
        <taxon>Agaricomycetidae</taxon>
        <taxon>Agaricales</taxon>
        <taxon>Marasmiineae</taxon>
        <taxon>Mycenaceae</taxon>
        <taxon>Mycena</taxon>
    </lineage>
</organism>
<evidence type="ECO:0000313" key="1">
    <source>
        <dbReference type="EMBL" id="KAF7354711.1"/>
    </source>
</evidence>
<keyword evidence="2" id="KW-1185">Reference proteome</keyword>
<evidence type="ECO:0000313" key="2">
    <source>
        <dbReference type="Proteomes" id="UP000623467"/>
    </source>
</evidence>